<accession>A0A840V0R1</accession>
<dbReference type="InterPro" id="IPR038917">
    <property type="entry name" value="Malonyl_CoA_deC"/>
</dbReference>
<dbReference type="Pfam" id="PF17408">
    <property type="entry name" value="MCD_N"/>
    <property type="match status" value="1"/>
</dbReference>
<dbReference type="GO" id="GO:0006633">
    <property type="term" value="P:fatty acid biosynthetic process"/>
    <property type="evidence" value="ECO:0007669"/>
    <property type="project" value="InterPro"/>
</dbReference>
<dbReference type="PANTHER" id="PTHR28641">
    <property type="match status" value="1"/>
</dbReference>
<dbReference type="EMBL" id="JACHEO010000002">
    <property type="protein sequence ID" value="MBB5346801.1"/>
    <property type="molecule type" value="Genomic_DNA"/>
</dbReference>
<name>A0A840V0R1_9BACT</name>
<dbReference type="Gene3D" id="1.20.140.90">
    <property type="entry name" value="Malonyl-CoA decarboxylase, oligemerization domain"/>
    <property type="match status" value="1"/>
</dbReference>
<proteinExistence type="predicted"/>
<dbReference type="Pfam" id="PF05292">
    <property type="entry name" value="MCD"/>
    <property type="match status" value="1"/>
</dbReference>
<sequence length="434" mass="48913">MKNVVEPDLPTGDIEKLRKKIKACLDGRGGEMSARARAAELGEAYLVLNPLGRRRFLELLATDYDVDNDAVEAAIERRRASEGPEQLQLATNDLRRQLEPPRTRLLRQFNELREGVKFLVDLRAELMPWAREDPALAALDQDVFGLLASWFDIGFLDLQQITWRTPAALLEKLIEYEAVHAIRSWDDLKNRLGDDRCCYAFFHPRMPDEPLIFVEVALVNGISTNIHDLLDEQAPVINPRKADTAIFYSISNCQKGLAGVSFGNFLIKRVVRDLSARMPNLKTFSTLSPIPGFMRWLRTEARDADLSEREMRMLELLQPAEGEPDLLEIIRSGEPAEANNRNTLQGPLLKLCARYLTAAKKGRQALDRVAHFHLANGARIEQINWAADLSDKGLHQSAGMMVNYLYKLPDIEKNHESYSGSGGVAMSSAVRKLL</sequence>
<gene>
    <name evidence="3" type="ORF">HNQ81_000511</name>
</gene>
<evidence type="ECO:0000259" key="1">
    <source>
        <dbReference type="Pfam" id="PF05292"/>
    </source>
</evidence>
<dbReference type="InterPro" id="IPR007956">
    <property type="entry name" value="Malonyl_CoA_deC_C"/>
</dbReference>
<keyword evidence="3" id="KW-0456">Lyase</keyword>
<dbReference type="Proteomes" id="UP000539642">
    <property type="component" value="Unassembled WGS sequence"/>
</dbReference>
<keyword evidence="4" id="KW-1185">Reference proteome</keyword>
<evidence type="ECO:0000313" key="3">
    <source>
        <dbReference type="EMBL" id="MBB5346801.1"/>
    </source>
</evidence>
<dbReference type="InterPro" id="IPR042303">
    <property type="entry name" value="Malonyl_CoA_deC_C_sf"/>
</dbReference>
<dbReference type="Gene3D" id="3.40.630.150">
    <property type="entry name" value="Malonyl-CoA decarboxylase, catalytic domain"/>
    <property type="match status" value="1"/>
</dbReference>
<feature type="domain" description="Malonyl-CoA decarboxylase C-terminal" evidence="1">
    <location>
        <begin position="154"/>
        <end position="407"/>
    </location>
</feature>
<dbReference type="InterPro" id="IPR035372">
    <property type="entry name" value="MCD_N"/>
</dbReference>
<dbReference type="EC" id="4.1.1.9" evidence="3"/>
<dbReference type="PANTHER" id="PTHR28641:SF1">
    <property type="entry name" value="MALONYL-COA DECARBOXYLASE, MITOCHONDRIAL"/>
    <property type="match status" value="1"/>
</dbReference>
<feature type="domain" description="Malonyl-CoA decarboxylase N-terminal" evidence="2">
    <location>
        <begin position="64"/>
        <end position="151"/>
    </location>
</feature>
<dbReference type="RefSeq" id="WP_205240299.1">
    <property type="nucleotide sequence ID" value="NZ_JACHEO010000002.1"/>
</dbReference>
<dbReference type="GO" id="GO:0050080">
    <property type="term" value="F:malonyl-CoA decarboxylase activity"/>
    <property type="evidence" value="ECO:0007669"/>
    <property type="project" value="UniProtKB-EC"/>
</dbReference>
<dbReference type="InterPro" id="IPR038351">
    <property type="entry name" value="MCD_N_sf"/>
</dbReference>
<protein>
    <submittedName>
        <fullName evidence="3">Malonyl-CoA decarboxylase</fullName>
        <ecNumber evidence="3">4.1.1.9</ecNumber>
    </submittedName>
</protein>
<evidence type="ECO:0000259" key="2">
    <source>
        <dbReference type="Pfam" id="PF17408"/>
    </source>
</evidence>
<dbReference type="AlphaFoldDB" id="A0A840V0R1"/>
<comment type="caution">
    <text evidence="3">The sequence shown here is derived from an EMBL/GenBank/DDBJ whole genome shotgun (WGS) entry which is preliminary data.</text>
</comment>
<evidence type="ECO:0000313" key="4">
    <source>
        <dbReference type="Proteomes" id="UP000539642"/>
    </source>
</evidence>
<reference evidence="3 4" key="1">
    <citation type="submission" date="2020-08" db="EMBL/GenBank/DDBJ databases">
        <title>Genomic Encyclopedia of Type Strains, Phase IV (KMG-IV): sequencing the most valuable type-strain genomes for metagenomic binning, comparative biology and taxonomic classification.</title>
        <authorList>
            <person name="Goeker M."/>
        </authorList>
    </citation>
    <scope>NUCLEOTIDE SEQUENCE [LARGE SCALE GENOMIC DNA]</scope>
    <source>
        <strain evidence="3 4">DSM 28570</strain>
    </source>
</reference>
<organism evidence="3 4">
    <name type="scientific">Desulfoprunum benzoelyticum</name>
    <dbReference type="NCBI Taxonomy" id="1506996"/>
    <lineage>
        <taxon>Bacteria</taxon>
        <taxon>Pseudomonadati</taxon>
        <taxon>Thermodesulfobacteriota</taxon>
        <taxon>Desulfobulbia</taxon>
        <taxon>Desulfobulbales</taxon>
        <taxon>Desulfobulbaceae</taxon>
        <taxon>Desulfoprunum</taxon>
    </lineage>
</organism>